<keyword evidence="3" id="KW-0645">Protease</keyword>
<evidence type="ECO:0000313" key="18">
    <source>
        <dbReference type="EMBL" id="CEM26051.1"/>
    </source>
</evidence>
<dbReference type="Proteomes" id="UP000041254">
    <property type="component" value="Unassembled WGS sequence"/>
</dbReference>
<dbReference type="AlphaFoldDB" id="A0A0G4GAM7"/>
<evidence type="ECO:0000256" key="11">
    <source>
        <dbReference type="ARBA" id="ARBA00022989"/>
    </source>
</evidence>
<dbReference type="VEuPathDB" id="CryptoDB:Vbra_22101"/>
<dbReference type="EMBL" id="CDMY01000612">
    <property type="protein sequence ID" value="CEM26051.1"/>
    <property type="molecule type" value="Genomic_DNA"/>
</dbReference>
<dbReference type="GO" id="GO:0016887">
    <property type="term" value="F:ATP hydrolysis activity"/>
    <property type="evidence" value="ECO:0007669"/>
    <property type="project" value="InterPro"/>
</dbReference>
<dbReference type="CDD" id="cd19501">
    <property type="entry name" value="RecA-like_FtsH"/>
    <property type="match status" value="1"/>
</dbReference>
<comment type="similarity">
    <text evidence="14">Belongs to the AAA ATPase family.</text>
</comment>
<evidence type="ECO:0000256" key="7">
    <source>
        <dbReference type="ARBA" id="ARBA00022801"/>
    </source>
</evidence>
<dbReference type="GO" id="GO:0016020">
    <property type="term" value="C:membrane"/>
    <property type="evidence" value="ECO:0007669"/>
    <property type="project" value="UniProtKB-SubCell"/>
</dbReference>
<dbReference type="InterPro" id="IPR003593">
    <property type="entry name" value="AAA+_ATPase"/>
</dbReference>
<dbReference type="InterPro" id="IPR041569">
    <property type="entry name" value="AAA_lid_3"/>
</dbReference>
<evidence type="ECO:0000256" key="16">
    <source>
        <dbReference type="SAM" id="Phobius"/>
    </source>
</evidence>
<dbReference type="InterPro" id="IPR003960">
    <property type="entry name" value="ATPase_AAA_CS"/>
</dbReference>
<dbReference type="Gene3D" id="3.40.50.300">
    <property type="entry name" value="P-loop containing nucleotide triphosphate hydrolases"/>
    <property type="match status" value="1"/>
</dbReference>
<keyword evidence="7" id="KW-0378">Hydrolase</keyword>
<keyword evidence="4 16" id="KW-0812">Transmembrane</keyword>
<evidence type="ECO:0000256" key="8">
    <source>
        <dbReference type="ARBA" id="ARBA00022833"/>
    </source>
</evidence>
<keyword evidence="6 14" id="KW-0547">Nucleotide-binding</keyword>
<keyword evidence="10" id="KW-0809">Transit peptide</keyword>
<dbReference type="Gene3D" id="1.10.8.60">
    <property type="match status" value="1"/>
</dbReference>
<keyword evidence="8" id="KW-0862">Zinc</keyword>
<keyword evidence="11 16" id="KW-1133">Transmembrane helix</keyword>
<dbReference type="GO" id="GO:0008237">
    <property type="term" value="F:metallopeptidase activity"/>
    <property type="evidence" value="ECO:0007669"/>
    <property type="project" value="UniProtKB-KW"/>
</dbReference>
<evidence type="ECO:0000256" key="4">
    <source>
        <dbReference type="ARBA" id="ARBA00022692"/>
    </source>
</evidence>
<dbReference type="Pfam" id="PF17862">
    <property type="entry name" value="AAA_lid_3"/>
    <property type="match status" value="1"/>
</dbReference>
<evidence type="ECO:0000256" key="13">
    <source>
        <dbReference type="ARBA" id="ARBA00023136"/>
    </source>
</evidence>
<accession>A0A0G4GAM7</accession>
<dbReference type="SUPFAM" id="SSF52540">
    <property type="entry name" value="P-loop containing nucleoside triphosphate hydrolases"/>
    <property type="match status" value="1"/>
</dbReference>
<evidence type="ECO:0000256" key="12">
    <source>
        <dbReference type="ARBA" id="ARBA00023049"/>
    </source>
</evidence>
<proteinExistence type="inferred from homology"/>
<evidence type="ECO:0000256" key="9">
    <source>
        <dbReference type="ARBA" id="ARBA00022840"/>
    </source>
</evidence>
<name>A0A0G4GAM7_VITBC</name>
<dbReference type="Pfam" id="PF00004">
    <property type="entry name" value="AAA"/>
    <property type="match status" value="1"/>
</dbReference>
<sequence>MFTWWTDKPPRESNKKDKPERNEQPHDWDAAELLTVLLWSGGTFAVLLWIASYLRRRDGGDNAADSSSPRRLQEETFTFLMRLLSCSQVKHVTYRGDAIYFSDFRGRNYVTGTVPGAESSLYDEISRKVPVVLSVPMSLTQPREALSPMSLIFEGLSLLITLGGLLWILGERGGWMNQFKGRRLDKREHSSTQKVVTFSDVAGHQRTKGEMQQVIEFLRDPDSFSALGARVPRGILLEGPSGTGKTLLARAVAGEAGVPFFYATASSFVEIYVGQGAARVREFFDNARKNAPCIVFIDEIDALGVERKMLAAASQEYVQTLNQLLSEMDGIERDFSLHGNFVVVMAATNRYEVLDEALTRPGRFDRVVTVSMPTLTERAEICRIHCERKRLSGDVDLLQIANLTEGYTGAELESLCNEAALAAAREGAGAMTQEHLLRMVDEFLARKVRVQAGKEMEMLNSWRAATRRRHPSGRDFMDGQD</sequence>
<feature type="transmembrane region" description="Helical" evidence="16">
    <location>
        <begin position="151"/>
        <end position="170"/>
    </location>
</feature>
<gene>
    <name evidence="18" type="ORF">Vbra_22101</name>
</gene>
<evidence type="ECO:0000256" key="14">
    <source>
        <dbReference type="RuleBase" id="RU003651"/>
    </source>
</evidence>
<feature type="domain" description="AAA+ ATPase" evidence="17">
    <location>
        <begin position="231"/>
        <end position="374"/>
    </location>
</feature>
<keyword evidence="5" id="KW-0479">Metal-binding</keyword>
<keyword evidence="12" id="KW-0482">Metalloprotease</keyword>
<dbReference type="STRING" id="1169540.A0A0G4GAM7"/>
<evidence type="ECO:0000256" key="6">
    <source>
        <dbReference type="ARBA" id="ARBA00022741"/>
    </source>
</evidence>
<feature type="compositionally biased region" description="Basic and acidic residues" evidence="15">
    <location>
        <begin position="8"/>
        <end position="24"/>
    </location>
</feature>
<feature type="transmembrane region" description="Helical" evidence="16">
    <location>
        <begin position="33"/>
        <end position="54"/>
    </location>
</feature>
<comment type="cofactor">
    <cofactor evidence="1">
        <name>Zn(2+)</name>
        <dbReference type="ChEBI" id="CHEBI:29105"/>
    </cofactor>
</comment>
<reference evidence="18 19" key="1">
    <citation type="submission" date="2014-11" db="EMBL/GenBank/DDBJ databases">
        <authorList>
            <person name="Zhu J."/>
            <person name="Qi W."/>
            <person name="Song R."/>
        </authorList>
    </citation>
    <scope>NUCLEOTIDE SEQUENCE [LARGE SCALE GENOMIC DNA]</scope>
</reference>
<dbReference type="InParanoid" id="A0A0G4GAM7"/>
<evidence type="ECO:0000256" key="5">
    <source>
        <dbReference type="ARBA" id="ARBA00022723"/>
    </source>
</evidence>
<dbReference type="OrthoDB" id="333471at2759"/>
<comment type="subcellular location">
    <subcellularLocation>
        <location evidence="2">Membrane</location>
        <topology evidence="2">Multi-pass membrane protein</topology>
    </subcellularLocation>
</comment>
<dbReference type="PhylomeDB" id="A0A0G4GAM7"/>
<organism evidence="18 19">
    <name type="scientific">Vitrella brassicaformis (strain CCMP3155)</name>
    <dbReference type="NCBI Taxonomy" id="1169540"/>
    <lineage>
        <taxon>Eukaryota</taxon>
        <taxon>Sar</taxon>
        <taxon>Alveolata</taxon>
        <taxon>Colpodellida</taxon>
        <taxon>Vitrellaceae</taxon>
        <taxon>Vitrella</taxon>
    </lineage>
</organism>
<keyword evidence="9 14" id="KW-0067">ATP-binding</keyword>
<feature type="region of interest" description="Disordered" evidence="15">
    <location>
        <begin position="1"/>
        <end position="24"/>
    </location>
</feature>
<evidence type="ECO:0000313" key="19">
    <source>
        <dbReference type="Proteomes" id="UP000041254"/>
    </source>
</evidence>
<dbReference type="InterPro" id="IPR003959">
    <property type="entry name" value="ATPase_AAA_core"/>
</dbReference>
<dbReference type="PANTHER" id="PTHR23076:SF97">
    <property type="entry name" value="ATP-DEPENDENT ZINC METALLOPROTEASE YME1L1"/>
    <property type="match status" value="1"/>
</dbReference>
<dbReference type="SMART" id="SM00382">
    <property type="entry name" value="AAA"/>
    <property type="match status" value="1"/>
</dbReference>
<dbReference type="GO" id="GO:0006508">
    <property type="term" value="P:proteolysis"/>
    <property type="evidence" value="ECO:0007669"/>
    <property type="project" value="UniProtKB-KW"/>
</dbReference>
<dbReference type="PANTHER" id="PTHR23076">
    <property type="entry name" value="METALLOPROTEASE M41 FTSH"/>
    <property type="match status" value="1"/>
</dbReference>
<keyword evidence="13 16" id="KW-0472">Membrane</keyword>
<dbReference type="FunFam" id="3.40.50.300:FF:000277">
    <property type="entry name" value="ATP-dependent zinc metalloprotease FtsH"/>
    <property type="match status" value="1"/>
</dbReference>
<evidence type="ECO:0000259" key="17">
    <source>
        <dbReference type="SMART" id="SM00382"/>
    </source>
</evidence>
<evidence type="ECO:0000256" key="3">
    <source>
        <dbReference type="ARBA" id="ARBA00022670"/>
    </source>
</evidence>
<evidence type="ECO:0000256" key="10">
    <source>
        <dbReference type="ARBA" id="ARBA00022946"/>
    </source>
</evidence>
<dbReference type="InterPro" id="IPR027417">
    <property type="entry name" value="P-loop_NTPase"/>
</dbReference>
<evidence type="ECO:0000256" key="2">
    <source>
        <dbReference type="ARBA" id="ARBA00004141"/>
    </source>
</evidence>
<dbReference type="GO" id="GO:0004176">
    <property type="term" value="F:ATP-dependent peptidase activity"/>
    <property type="evidence" value="ECO:0007669"/>
    <property type="project" value="TreeGrafter"/>
</dbReference>
<dbReference type="PROSITE" id="PS00674">
    <property type="entry name" value="AAA"/>
    <property type="match status" value="1"/>
</dbReference>
<protein>
    <recommendedName>
        <fullName evidence="17">AAA+ ATPase domain-containing protein</fullName>
    </recommendedName>
</protein>
<evidence type="ECO:0000256" key="1">
    <source>
        <dbReference type="ARBA" id="ARBA00001947"/>
    </source>
</evidence>
<evidence type="ECO:0000256" key="15">
    <source>
        <dbReference type="SAM" id="MobiDB-lite"/>
    </source>
</evidence>
<dbReference type="GO" id="GO:0005524">
    <property type="term" value="F:ATP binding"/>
    <property type="evidence" value="ECO:0007669"/>
    <property type="project" value="UniProtKB-KW"/>
</dbReference>
<dbReference type="GO" id="GO:0046872">
    <property type="term" value="F:metal ion binding"/>
    <property type="evidence" value="ECO:0007669"/>
    <property type="project" value="UniProtKB-KW"/>
</dbReference>
<keyword evidence="19" id="KW-1185">Reference proteome</keyword>